<reference evidence="6 7" key="1">
    <citation type="submission" date="2020-01" db="EMBL/GenBank/DDBJ databases">
        <title>Genome sequencing of strain KACC 21265.</title>
        <authorList>
            <person name="Heo J."/>
            <person name="Kim S.-J."/>
            <person name="Kim J.-S."/>
            <person name="Hong S.-B."/>
            <person name="Kwon S.-W."/>
        </authorList>
    </citation>
    <scope>NUCLEOTIDE SEQUENCE [LARGE SCALE GENOMIC DNA]</scope>
    <source>
        <strain evidence="6 7">KACC 21265</strain>
    </source>
</reference>
<name>A0A857JFI6_9BURK</name>
<feature type="domain" description="Aldehyde dehydrogenase" evidence="5">
    <location>
        <begin position="18"/>
        <end position="475"/>
    </location>
</feature>
<dbReference type="CDD" id="cd07109">
    <property type="entry name" value="ALDH_AAS00426"/>
    <property type="match status" value="1"/>
</dbReference>
<dbReference type="InterPro" id="IPR029510">
    <property type="entry name" value="Ald_DH_CS_GLU"/>
</dbReference>
<comment type="similarity">
    <text evidence="1 4">Belongs to the aldehyde dehydrogenase family.</text>
</comment>
<dbReference type="KEGG" id="xyk:GT347_24990"/>
<dbReference type="SUPFAM" id="SSF53720">
    <property type="entry name" value="ALDH-like"/>
    <property type="match status" value="1"/>
</dbReference>
<dbReference type="PANTHER" id="PTHR11699">
    <property type="entry name" value="ALDEHYDE DEHYDROGENASE-RELATED"/>
    <property type="match status" value="1"/>
</dbReference>
<dbReference type="Pfam" id="PF00171">
    <property type="entry name" value="Aldedh"/>
    <property type="match status" value="1"/>
</dbReference>
<dbReference type="Gene3D" id="3.40.309.10">
    <property type="entry name" value="Aldehyde Dehydrogenase, Chain A, domain 2"/>
    <property type="match status" value="1"/>
</dbReference>
<feature type="active site" evidence="3">
    <location>
        <position position="249"/>
    </location>
</feature>
<sequence>MPAEFHNVIDGQLVPARGGATVEVIDPSTGQAITRIPRSDAADIDDAVKAAHRALKGPFGKLTATERGRLLSRLSSAILAHQDELSELECRDTGKPMVQARADIAACARYFEYYGGAADKLHGETIPYAAGTTVMAIRVPHGVTGHIIPWNYPAQIYGRSVAAALGAGNCCVVKPAEDACLTPLRISALALEVGMPAGAINVVCGLGSEAGAALSAHPGIAHISFTGSTQTGASVAEAAARRHVPVTLELGGKSPQIVFADADMEQALPTIVNAIIQSAGQTCTAGSRVLIERPAYDAVVQQLSERFQALVVGRGHDNRDLGPVINRRQQQKVRGMVDAAVADGIRIAGQGRLADDAPAEGCFVLPTLLADVDPAHAIARDEIFGPVLVAIPFDTEEEAADIANGTDYGLTAGVWTRDGARQFRMAHAIEAGQVFINNYGAGGGIELPFGGMKHSGYGREKAFEGLRGFTTIKTIAIKHG</sequence>
<evidence type="ECO:0000259" key="5">
    <source>
        <dbReference type="Pfam" id="PF00171"/>
    </source>
</evidence>
<dbReference type="AlphaFoldDB" id="A0A857JFI6"/>
<dbReference type="RefSeq" id="WP_160555511.1">
    <property type="nucleotide sequence ID" value="NZ_CP047650.1"/>
</dbReference>
<dbReference type="GO" id="GO:0016620">
    <property type="term" value="F:oxidoreductase activity, acting on the aldehyde or oxo group of donors, NAD or NADP as acceptor"/>
    <property type="evidence" value="ECO:0007669"/>
    <property type="project" value="InterPro"/>
</dbReference>
<dbReference type="EMBL" id="CP047650">
    <property type="protein sequence ID" value="QHJ01703.1"/>
    <property type="molecule type" value="Genomic_DNA"/>
</dbReference>
<gene>
    <name evidence="6" type="ORF">GT347_24990</name>
</gene>
<dbReference type="FunFam" id="3.40.605.10:FF:000007">
    <property type="entry name" value="NAD/NADP-dependent betaine aldehyde dehydrogenase"/>
    <property type="match status" value="1"/>
</dbReference>
<keyword evidence="2 4" id="KW-0560">Oxidoreductase</keyword>
<dbReference type="InterPro" id="IPR016162">
    <property type="entry name" value="Ald_DH_N"/>
</dbReference>
<accession>A0A857JFI6</accession>
<dbReference type="InterPro" id="IPR016161">
    <property type="entry name" value="Ald_DH/histidinol_DH"/>
</dbReference>
<evidence type="ECO:0000313" key="7">
    <source>
        <dbReference type="Proteomes" id="UP000464787"/>
    </source>
</evidence>
<dbReference type="PROSITE" id="PS00687">
    <property type="entry name" value="ALDEHYDE_DEHYDR_GLU"/>
    <property type="match status" value="1"/>
</dbReference>
<keyword evidence="7" id="KW-1185">Reference proteome</keyword>
<proteinExistence type="inferred from homology"/>
<protein>
    <submittedName>
        <fullName evidence="6">Aldehyde dehydrogenase family protein</fullName>
    </submittedName>
</protein>
<dbReference type="Gene3D" id="3.40.605.10">
    <property type="entry name" value="Aldehyde Dehydrogenase, Chain A, domain 1"/>
    <property type="match status" value="1"/>
</dbReference>
<evidence type="ECO:0000313" key="6">
    <source>
        <dbReference type="EMBL" id="QHJ01703.1"/>
    </source>
</evidence>
<evidence type="ECO:0000256" key="1">
    <source>
        <dbReference type="ARBA" id="ARBA00009986"/>
    </source>
</evidence>
<dbReference type="InterPro" id="IPR016163">
    <property type="entry name" value="Ald_DH_C"/>
</dbReference>
<evidence type="ECO:0000256" key="3">
    <source>
        <dbReference type="PROSITE-ProRule" id="PRU10007"/>
    </source>
</evidence>
<dbReference type="InterPro" id="IPR015590">
    <property type="entry name" value="Aldehyde_DH_dom"/>
</dbReference>
<evidence type="ECO:0000256" key="2">
    <source>
        <dbReference type="ARBA" id="ARBA00023002"/>
    </source>
</evidence>
<dbReference type="Proteomes" id="UP000464787">
    <property type="component" value="Chromosome"/>
</dbReference>
<evidence type="ECO:0000256" key="4">
    <source>
        <dbReference type="RuleBase" id="RU003345"/>
    </source>
</evidence>
<organism evidence="6 7">
    <name type="scientific">Xylophilus rhododendri</name>
    <dbReference type="NCBI Taxonomy" id="2697032"/>
    <lineage>
        <taxon>Bacteria</taxon>
        <taxon>Pseudomonadati</taxon>
        <taxon>Pseudomonadota</taxon>
        <taxon>Betaproteobacteria</taxon>
        <taxon>Burkholderiales</taxon>
        <taxon>Xylophilus</taxon>
    </lineage>
</organism>